<evidence type="ECO:0000313" key="10">
    <source>
        <dbReference type="Proteomes" id="UP000236291"/>
    </source>
</evidence>
<sequence>MAEEELNQSLEYTPTWIVAVVCSIIVFISLIAERALHRLGK</sequence>
<dbReference type="Pfam" id="PF03094">
    <property type="entry name" value="Mlo"/>
    <property type="match status" value="1"/>
</dbReference>
<dbReference type="STRING" id="57577.A0A2K3PKJ7"/>
<evidence type="ECO:0000256" key="2">
    <source>
        <dbReference type="ARBA" id="ARBA00006574"/>
    </source>
</evidence>
<evidence type="ECO:0000313" key="9">
    <source>
        <dbReference type="EMBL" id="PNY15785.1"/>
    </source>
</evidence>
<evidence type="ECO:0000256" key="1">
    <source>
        <dbReference type="ARBA" id="ARBA00004141"/>
    </source>
</evidence>
<comment type="similarity">
    <text evidence="2">Belongs to the MLO family.</text>
</comment>
<dbReference type="GO" id="GO:0006952">
    <property type="term" value="P:defense response"/>
    <property type="evidence" value="ECO:0007669"/>
    <property type="project" value="UniProtKB-KW"/>
</dbReference>
<proteinExistence type="inferred from homology"/>
<reference evidence="9 10" key="2">
    <citation type="journal article" date="2017" name="Front. Plant Sci.">
        <title>Gene Classification and Mining of Molecular Markers Useful in Red Clover (Trifolium pratense) Breeding.</title>
        <authorList>
            <person name="Istvanek J."/>
            <person name="Dluhosova J."/>
            <person name="Dluhos P."/>
            <person name="Patkova L."/>
            <person name="Nedelnik J."/>
            <person name="Repkova J."/>
        </authorList>
    </citation>
    <scope>NUCLEOTIDE SEQUENCE [LARGE SCALE GENOMIC DNA]</scope>
    <source>
        <strain evidence="10">cv. Tatra</strain>
        <tissue evidence="9">Young leaves</tissue>
    </source>
</reference>
<evidence type="ECO:0000256" key="5">
    <source>
        <dbReference type="ARBA" id="ARBA00022989"/>
    </source>
</evidence>
<evidence type="ECO:0000256" key="8">
    <source>
        <dbReference type="SAM" id="Phobius"/>
    </source>
</evidence>
<organism evidence="9 10">
    <name type="scientific">Trifolium pratense</name>
    <name type="common">Red clover</name>
    <dbReference type="NCBI Taxonomy" id="57577"/>
    <lineage>
        <taxon>Eukaryota</taxon>
        <taxon>Viridiplantae</taxon>
        <taxon>Streptophyta</taxon>
        <taxon>Embryophyta</taxon>
        <taxon>Tracheophyta</taxon>
        <taxon>Spermatophyta</taxon>
        <taxon>Magnoliopsida</taxon>
        <taxon>eudicotyledons</taxon>
        <taxon>Gunneridae</taxon>
        <taxon>Pentapetalae</taxon>
        <taxon>rosids</taxon>
        <taxon>fabids</taxon>
        <taxon>Fabales</taxon>
        <taxon>Fabaceae</taxon>
        <taxon>Papilionoideae</taxon>
        <taxon>50 kb inversion clade</taxon>
        <taxon>NPAAA clade</taxon>
        <taxon>Hologalegina</taxon>
        <taxon>IRL clade</taxon>
        <taxon>Trifolieae</taxon>
        <taxon>Trifolium</taxon>
    </lineage>
</organism>
<evidence type="ECO:0000256" key="7">
    <source>
        <dbReference type="ARBA" id="ARBA00023265"/>
    </source>
</evidence>
<feature type="non-terminal residue" evidence="9">
    <location>
        <position position="41"/>
    </location>
</feature>
<dbReference type="ExpressionAtlas" id="A0A2K3PKJ7">
    <property type="expression patterns" value="baseline"/>
</dbReference>
<name>A0A2K3PKJ7_TRIPR</name>
<keyword evidence="6 8" id="KW-0472">Membrane</keyword>
<dbReference type="Proteomes" id="UP000236291">
    <property type="component" value="Unassembled WGS sequence"/>
</dbReference>
<keyword evidence="3 8" id="KW-0812">Transmembrane</keyword>
<comment type="caution">
    <text evidence="9">The sequence shown here is derived from an EMBL/GenBank/DDBJ whole genome shotgun (WGS) entry which is preliminary data.</text>
</comment>
<evidence type="ECO:0000256" key="3">
    <source>
        <dbReference type="ARBA" id="ARBA00022692"/>
    </source>
</evidence>
<evidence type="ECO:0000256" key="6">
    <source>
        <dbReference type="ARBA" id="ARBA00023136"/>
    </source>
</evidence>
<comment type="subcellular location">
    <subcellularLocation>
        <location evidence="1">Membrane</location>
        <topology evidence="1">Multi-pass membrane protein</topology>
    </subcellularLocation>
</comment>
<dbReference type="EMBL" id="ASHM01007967">
    <property type="protein sequence ID" value="PNY15785.1"/>
    <property type="molecule type" value="Genomic_DNA"/>
</dbReference>
<dbReference type="GO" id="GO:0016020">
    <property type="term" value="C:membrane"/>
    <property type="evidence" value="ECO:0007669"/>
    <property type="project" value="UniProtKB-SubCell"/>
</dbReference>
<keyword evidence="5 8" id="KW-1133">Transmembrane helix</keyword>
<dbReference type="InterPro" id="IPR004326">
    <property type="entry name" value="Mlo"/>
</dbReference>
<dbReference type="AlphaFoldDB" id="A0A2K3PKJ7"/>
<gene>
    <name evidence="9" type="ORF">L195_g012488</name>
</gene>
<accession>A0A2K3PKJ7</accession>
<reference evidence="9 10" key="1">
    <citation type="journal article" date="2014" name="Am. J. Bot.">
        <title>Genome assembly and annotation for red clover (Trifolium pratense; Fabaceae).</title>
        <authorList>
            <person name="Istvanek J."/>
            <person name="Jaros M."/>
            <person name="Krenek A."/>
            <person name="Repkova J."/>
        </authorList>
    </citation>
    <scope>NUCLEOTIDE SEQUENCE [LARGE SCALE GENOMIC DNA]</scope>
    <source>
        <strain evidence="10">cv. Tatra</strain>
        <tissue evidence="9">Young leaves</tissue>
    </source>
</reference>
<keyword evidence="4" id="KW-0611">Plant defense</keyword>
<keyword evidence="7" id="KW-0568">Pathogenesis-related protein</keyword>
<feature type="transmembrane region" description="Helical" evidence="8">
    <location>
        <begin position="12"/>
        <end position="32"/>
    </location>
</feature>
<protein>
    <submittedName>
        <fullName evidence="9">MLO-like protein 13-like</fullName>
    </submittedName>
</protein>
<evidence type="ECO:0000256" key="4">
    <source>
        <dbReference type="ARBA" id="ARBA00022821"/>
    </source>
</evidence>